<dbReference type="EMBL" id="OX596088">
    <property type="protein sequence ID" value="CAN0504114.1"/>
    <property type="molecule type" value="Genomic_DNA"/>
</dbReference>
<reference evidence="1" key="1">
    <citation type="submission" date="2023-05" db="EMBL/GenBank/DDBJ databases">
        <authorList>
            <consortium name="ELIXIR-Norway"/>
        </authorList>
    </citation>
    <scope>NUCLEOTIDE SEQUENCE</scope>
</reference>
<protein>
    <submittedName>
        <fullName evidence="1">Uncharacterized protein</fullName>
    </submittedName>
</protein>
<reference evidence="1" key="2">
    <citation type="submission" date="2025-03" db="EMBL/GenBank/DDBJ databases">
        <authorList>
            <consortium name="ELIXIR-Norway"/>
            <consortium name="Elixir Norway"/>
        </authorList>
    </citation>
    <scope>NUCLEOTIDE SEQUENCE</scope>
</reference>
<accession>A0AC59ZSM0</accession>
<sequence>MNTKRLERGLSERQLSVFVNSWGPSVPPLELWAAGDEDSWYRSEMGRKGADPSVEEMPLSRGKYCQPAVGKCQRGCSEGMLLPRHQTETLLTAKCGQRLLSSL</sequence>
<evidence type="ECO:0000313" key="2">
    <source>
        <dbReference type="Proteomes" id="UP001162501"/>
    </source>
</evidence>
<organism evidence="1 2">
    <name type="scientific">Rangifer tarandus platyrhynchus</name>
    <name type="common">Svalbard reindeer</name>
    <dbReference type="NCBI Taxonomy" id="3082113"/>
    <lineage>
        <taxon>Eukaryota</taxon>
        <taxon>Metazoa</taxon>
        <taxon>Chordata</taxon>
        <taxon>Craniata</taxon>
        <taxon>Vertebrata</taxon>
        <taxon>Euteleostomi</taxon>
        <taxon>Mammalia</taxon>
        <taxon>Eutheria</taxon>
        <taxon>Laurasiatheria</taxon>
        <taxon>Artiodactyla</taxon>
        <taxon>Ruminantia</taxon>
        <taxon>Pecora</taxon>
        <taxon>Cervidae</taxon>
        <taxon>Odocoileinae</taxon>
        <taxon>Rangifer</taxon>
    </lineage>
</organism>
<dbReference type="Proteomes" id="UP001162501">
    <property type="component" value="Chromosome 4"/>
</dbReference>
<name>A0AC59ZSM0_RANTA</name>
<gene>
    <name evidence="1" type="ORF">MRATA1EN22A_LOCUS22422</name>
</gene>
<proteinExistence type="predicted"/>
<evidence type="ECO:0000313" key="1">
    <source>
        <dbReference type="EMBL" id="CAN0504114.1"/>
    </source>
</evidence>